<organism evidence="4 5">
    <name type="scientific">Dryocola boscaweniae</name>
    <dbReference type="NCBI Taxonomy" id="2925397"/>
    <lineage>
        <taxon>Bacteria</taxon>
        <taxon>Pseudomonadati</taxon>
        <taxon>Pseudomonadota</taxon>
        <taxon>Gammaproteobacteria</taxon>
        <taxon>Enterobacterales</taxon>
        <taxon>Enterobacteriaceae</taxon>
        <taxon>Dryocola</taxon>
    </lineage>
</organism>
<feature type="domain" description="Methyltransferase" evidence="3">
    <location>
        <begin position="441"/>
        <end position="538"/>
    </location>
</feature>
<evidence type="ECO:0000256" key="1">
    <source>
        <dbReference type="ARBA" id="ARBA00022603"/>
    </source>
</evidence>
<dbReference type="InterPro" id="IPR043148">
    <property type="entry name" value="TagF_C"/>
</dbReference>
<keyword evidence="1 4" id="KW-0489">Methyltransferase</keyword>
<reference evidence="4" key="1">
    <citation type="submission" date="2022-03" db="EMBL/GenBank/DDBJ databases">
        <title>Proposal of a novel genus Dryocolo and two novel species.</title>
        <authorList>
            <person name="Maddock D.W."/>
            <person name="Brady C.L."/>
            <person name="Denman S."/>
            <person name="Arnold D."/>
        </authorList>
    </citation>
    <scope>NUCLEOTIDE SEQUENCE</scope>
    <source>
        <strain evidence="4">H6W4</strain>
    </source>
</reference>
<dbReference type="CDD" id="cd02440">
    <property type="entry name" value="AdoMet_MTases"/>
    <property type="match status" value="1"/>
</dbReference>
<dbReference type="GO" id="GO:0032259">
    <property type="term" value="P:methylation"/>
    <property type="evidence" value="ECO:0007669"/>
    <property type="project" value="UniProtKB-KW"/>
</dbReference>
<protein>
    <submittedName>
        <fullName evidence="4">Class I SAM-dependent methyltransferase</fullName>
    </submittedName>
</protein>
<dbReference type="GO" id="GO:0008168">
    <property type="term" value="F:methyltransferase activity"/>
    <property type="evidence" value="ECO:0007669"/>
    <property type="project" value="UniProtKB-KW"/>
</dbReference>
<keyword evidence="5" id="KW-1185">Reference proteome</keyword>
<dbReference type="AlphaFoldDB" id="A0A9X3APU5"/>
<dbReference type="SUPFAM" id="SSF53335">
    <property type="entry name" value="S-adenosyl-L-methionine-dependent methyltransferases"/>
    <property type="match status" value="1"/>
</dbReference>
<dbReference type="PANTHER" id="PTHR43861">
    <property type="entry name" value="TRANS-ACONITATE 2-METHYLTRANSFERASE-RELATED"/>
    <property type="match status" value="1"/>
</dbReference>
<sequence length="619" mass="71569">MKIKVDFLFQWAPGWTNFESVISALNQDGNFLCRVILLPFHHSGKEDHENKQAREFLDAQGVAWIWHEDYAFSTFQPDMVFIQNPYDFTRPARFSCRSLKENNIKYAYIPYGLDVGEGQQNLTFQYNMDCHNLATWIFVRSRQHKDFYKRYCHAGNKHVHVTGHPKFDSLKLWQRNHKNERKTLLWTPHFVEGNLKGWSTFNLYCDAMLFIAMNYPVDLIVRPHPLFIGRLKAFGGIAVEKFTQLVEYTKVISNITFDFEPSYHHSFCKADALMADAGSFLLEFLPTKKPILYLTHESCLGLNKSAQFVNKSYYIARAEKDIDDFVNMVLAEEDPKQSKRLKALDDNFFIPAIGAGDEIRQVLTRHFKHKIAKQTRLENAQDVQLDTQSVLKFFEARATQSKDSHPLTMTMYQTVELATRRDEHEKALILPKLALSARSYVLDIGCGNGRWYEAIKNDGLDYVGIDFSPSLIAIAQEKYKESPSCQFHTGKADEISPQLVGKGKSPFTHVIVTGVIMYLNDNEVIRMLKNLAEITQPGTTIFLREPVANNVRLTLDQHWSEDLNSHYSAIYRTQQELFALISACSDAIHIELVEAGDMYPHELNNRKETQQRYYVLKRK</sequence>
<evidence type="ECO:0000313" key="5">
    <source>
        <dbReference type="Proteomes" id="UP001150641"/>
    </source>
</evidence>
<keyword evidence="2" id="KW-0808">Transferase</keyword>
<evidence type="ECO:0000256" key="2">
    <source>
        <dbReference type="ARBA" id="ARBA00022679"/>
    </source>
</evidence>
<dbReference type="Pfam" id="PF13649">
    <property type="entry name" value="Methyltransf_25"/>
    <property type="match status" value="1"/>
</dbReference>
<proteinExistence type="predicted"/>
<dbReference type="SUPFAM" id="SSF53756">
    <property type="entry name" value="UDP-Glycosyltransferase/glycogen phosphorylase"/>
    <property type="match status" value="1"/>
</dbReference>
<dbReference type="Gene3D" id="3.40.50.150">
    <property type="entry name" value="Vaccinia Virus protein VP39"/>
    <property type="match status" value="1"/>
</dbReference>
<evidence type="ECO:0000313" key="4">
    <source>
        <dbReference type="EMBL" id="MCT4701570.1"/>
    </source>
</evidence>
<gene>
    <name evidence="4" type="ORF">MUA00_07100</name>
</gene>
<accession>A0A9X3APU5</accession>
<dbReference type="EMBL" id="JALHAP010000075">
    <property type="protein sequence ID" value="MCT4701570.1"/>
    <property type="molecule type" value="Genomic_DNA"/>
</dbReference>
<name>A0A9X3APU5_9ENTR</name>
<dbReference type="PANTHER" id="PTHR43861:SF1">
    <property type="entry name" value="TRANS-ACONITATE 2-METHYLTRANSFERASE"/>
    <property type="match status" value="1"/>
</dbReference>
<dbReference type="InterPro" id="IPR041698">
    <property type="entry name" value="Methyltransf_25"/>
</dbReference>
<comment type="caution">
    <text evidence="4">The sequence shown here is derived from an EMBL/GenBank/DDBJ whole genome shotgun (WGS) entry which is preliminary data.</text>
</comment>
<dbReference type="Gene3D" id="3.40.50.12580">
    <property type="match status" value="1"/>
</dbReference>
<dbReference type="Proteomes" id="UP001150641">
    <property type="component" value="Unassembled WGS sequence"/>
</dbReference>
<evidence type="ECO:0000259" key="3">
    <source>
        <dbReference type="Pfam" id="PF13649"/>
    </source>
</evidence>
<dbReference type="RefSeq" id="WP_271122404.1">
    <property type="nucleotide sequence ID" value="NZ_JALHAN010000062.1"/>
</dbReference>
<dbReference type="InterPro" id="IPR029063">
    <property type="entry name" value="SAM-dependent_MTases_sf"/>
</dbReference>